<feature type="domain" description="HIRAN" evidence="3">
    <location>
        <begin position="36"/>
        <end position="136"/>
    </location>
</feature>
<proteinExistence type="predicted"/>
<accession>A0ABQ0H586</accession>
<dbReference type="SMART" id="SM00910">
    <property type="entry name" value="HIRAN"/>
    <property type="match status" value="1"/>
</dbReference>
<dbReference type="RefSeq" id="WP_407866579.1">
    <property type="nucleotide sequence ID" value="NZ_BAAFZP010000002.1"/>
</dbReference>
<evidence type="ECO:0000313" key="5">
    <source>
        <dbReference type="Proteomes" id="UP001628091"/>
    </source>
</evidence>
<keyword evidence="1" id="KW-0479">Metal-binding</keyword>
<dbReference type="InterPro" id="IPR014905">
    <property type="entry name" value="HIRAN"/>
</dbReference>
<dbReference type="Pfam" id="PF08797">
    <property type="entry name" value="HIRAN"/>
    <property type="match status" value="1"/>
</dbReference>
<keyword evidence="5" id="KW-1185">Reference proteome</keyword>
<comment type="caution">
    <text evidence="4">The sequence shown here is derived from an EMBL/GenBank/DDBJ whole genome shotgun (WGS) entry which is preliminary data.</text>
</comment>
<protein>
    <recommendedName>
        <fullName evidence="3">HIRAN domain-containing protein</fullName>
    </recommendedName>
</protein>
<reference evidence="4 5" key="1">
    <citation type="submission" date="2024-10" db="EMBL/GenBank/DDBJ databases">
        <title>Isolation, draft genome sequencing and identification of Phyllobacterium sp. NSA23, isolated from leaf soil.</title>
        <authorList>
            <person name="Akita H."/>
        </authorList>
    </citation>
    <scope>NUCLEOTIDE SEQUENCE [LARGE SCALE GENOMIC DNA]</scope>
    <source>
        <strain evidence="4 5">NSA23</strain>
    </source>
</reference>
<dbReference type="Proteomes" id="UP001628091">
    <property type="component" value="Unassembled WGS sequence"/>
</dbReference>
<dbReference type="Gene3D" id="3.30.70.2330">
    <property type="match status" value="1"/>
</dbReference>
<evidence type="ECO:0000313" key="4">
    <source>
        <dbReference type="EMBL" id="GAB1584090.1"/>
    </source>
</evidence>
<gene>
    <name evidence="4" type="ORF">PPNSA23_40330</name>
</gene>
<evidence type="ECO:0000256" key="2">
    <source>
        <dbReference type="ARBA" id="ARBA00022801"/>
    </source>
</evidence>
<evidence type="ECO:0000259" key="3">
    <source>
        <dbReference type="SMART" id="SM00910"/>
    </source>
</evidence>
<organism evidence="4 5">
    <name type="scientific">Phyllobacterium phragmitis</name>
    <dbReference type="NCBI Taxonomy" id="2670329"/>
    <lineage>
        <taxon>Bacteria</taxon>
        <taxon>Pseudomonadati</taxon>
        <taxon>Pseudomonadota</taxon>
        <taxon>Alphaproteobacteria</taxon>
        <taxon>Hyphomicrobiales</taxon>
        <taxon>Phyllobacteriaceae</taxon>
        <taxon>Phyllobacterium</taxon>
    </lineage>
</organism>
<sequence length="141" mass="15364">MKRRSFMIGLCGAAATGVPSTAVGHRPPDQRELSKRALFSTYVTNVDTVLGHRPFPVVPLDPVRLRRVPDRSYDPHSIAVETTGGVRLGYVPTNIGRVLAPMLKAGLDLKAHVIGARNAPRRAIEIEIAIAMEAAVQYRET</sequence>
<name>A0ABQ0H586_9HYPH</name>
<keyword evidence="2" id="KW-0378">Hydrolase</keyword>
<dbReference type="EMBL" id="BAAFZP010000002">
    <property type="protein sequence ID" value="GAB1584090.1"/>
    <property type="molecule type" value="Genomic_DNA"/>
</dbReference>
<evidence type="ECO:0000256" key="1">
    <source>
        <dbReference type="ARBA" id="ARBA00022723"/>
    </source>
</evidence>